<dbReference type="InterPro" id="IPR000086">
    <property type="entry name" value="NUDIX_hydrolase_dom"/>
</dbReference>
<gene>
    <name evidence="6" type="ORF">ACFPJ6_14265</name>
</gene>
<evidence type="ECO:0000256" key="4">
    <source>
        <dbReference type="RuleBase" id="RU003476"/>
    </source>
</evidence>
<evidence type="ECO:0000313" key="7">
    <source>
        <dbReference type="Proteomes" id="UP001596122"/>
    </source>
</evidence>
<dbReference type="SUPFAM" id="SSF55811">
    <property type="entry name" value="Nudix"/>
    <property type="match status" value="1"/>
</dbReference>
<dbReference type="EMBL" id="JBHSLD010000014">
    <property type="protein sequence ID" value="MFC5381943.1"/>
    <property type="molecule type" value="Genomic_DNA"/>
</dbReference>
<accession>A0ABW0GPS3</accession>
<evidence type="ECO:0000256" key="2">
    <source>
        <dbReference type="ARBA" id="ARBA00005582"/>
    </source>
</evidence>
<dbReference type="CDD" id="cd03424">
    <property type="entry name" value="NUDIX_ADPRase_Nudt5_UGPPase_Nudt14"/>
    <property type="match status" value="1"/>
</dbReference>
<dbReference type="PRINTS" id="PR00502">
    <property type="entry name" value="NUDIXFAMILY"/>
</dbReference>
<dbReference type="Proteomes" id="UP001596122">
    <property type="component" value="Unassembled WGS sequence"/>
</dbReference>
<evidence type="ECO:0000256" key="3">
    <source>
        <dbReference type="ARBA" id="ARBA00022801"/>
    </source>
</evidence>
<evidence type="ECO:0000259" key="5">
    <source>
        <dbReference type="PROSITE" id="PS51462"/>
    </source>
</evidence>
<evidence type="ECO:0000256" key="1">
    <source>
        <dbReference type="ARBA" id="ARBA00001946"/>
    </source>
</evidence>
<proteinExistence type="inferred from homology"/>
<dbReference type="InterPro" id="IPR015797">
    <property type="entry name" value="NUDIX_hydrolase-like_dom_sf"/>
</dbReference>
<dbReference type="Gene3D" id="3.90.79.10">
    <property type="entry name" value="Nucleoside Triphosphate Pyrophosphohydrolase"/>
    <property type="match status" value="1"/>
</dbReference>
<sequence>MTEAPRTSRWRVHGERSLYDSEWVSLHLVDVEHPDGHRYEHHALRQPVPAVGCLVVREQGAAGDPEVLLLHRHRVVTGRDGWEVPAGRLEPGEGVEAAAARETLEETGWLVDDVRHVSGFHPIGGVGDHRFEVCTAVPVERRGAHDPAEADEVRWWSRAGARELVATGQVPEGLSLVALLWWLAGL</sequence>
<organism evidence="6 7">
    <name type="scientific">Aquipuribacter nitratireducens</name>
    <dbReference type="NCBI Taxonomy" id="650104"/>
    <lineage>
        <taxon>Bacteria</taxon>
        <taxon>Bacillati</taxon>
        <taxon>Actinomycetota</taxon>
        <taxon>Actinomycetes</taxon>
        <taxon>Micrococcales</taxon>
        <taxon>Intrasporangiaceae</taxon>
        <taxon>Aquipuribacter</taxon>
    </lineage>
</organism>
<comment type="caution">
    <text evidence="6">The sequence shown here is derived from an EMBL/GenBank/DDBJ whole genome shotgun (WGS) entry which is preliminary data.</text>
</comment>
<dbReference type="PANTHER" id="PTHR43046:SF14">
    <property type="entry name" value="MUTT_NUDIX FAMILY PROTEIN"/>
    <property type="match status" value="1"/>
</dbReference>
<keyword evidence="3 4" id="KW-0378">Hydrolase</keyword>
<dbReference type="GO" id="GO:0016787">
    <property type="term" value="F:hydrolase activity"/>
    <property type="evidence" value="ECO:0007669"/>
    <property type="project" value="UniProtKB-KW"/>
</dbReference>
<dbReference type="RefSeq" id="WP_340270041.1">
    <property type="nucleotide sequence ID" value="NZ_JBBEOG010000005.1"/>
</dbReference>
<dbReference type="PROSITE" id="PS00893">
    <property type="entry name" value="NUDIX_BOX"/>
    <property type="match status" value="1"/>
</dbReference>
<protein>
    <submittedName>
        <fullName evidence="6">NUDIX hydrolase</fullName>
        <ecNumber evidence="6">3.6.-.-</ecNumber>
    </submittedName>
</protein>
<comment type="cofactor">
    <cofactor evidence="1">
        <name>Mg(2+)</name>
        <dbReference type="ChEBI" id="CHEBI:18420"/>
    </cofactor>
</comment>
<comment type="similarity">
    <text evidence="2 4">Belongs to the Nudix hydrolase family.</text>
</comment>
<dbReference type="EC" id="3.6.-.-" evidence="6"/>
<evidence type="ECO:0000313" key="6">
    <source>
        <dbReference type="EMBL" id="MFC5381943.1"/>
    </source>
</evidence>
<dbReference type="InterPro" id="IPR020084">
    <property type="entry name" value="NUDIX_hydrolase_CS"/>
</dbReference>
<keyword evidence="7" id="KW-1185">Reference proteome</keyword>
<dbReference type="PROSITE" id="PS51462">
    <property type="entry name" value="NUDIX"/>
    <property type="match status" value="1"/>
</dbReference>
<name>A0ABW0GPS3_9MICO</name>
<dbReference type="InterPro" id="IPR020476">
    <property type="entry name" value="Nudix_hydrolase"/>
</dbReference>
<feature type="domain" description="Nudix hydrolase" evidence="5">
    <location>
        <begin position="46"/>
        <end position="178"/>
    </location>
</feature>
<dbReference type="PANTHER" id="PTHR43046">
    <property type="entry name" value="GDP-MANNOSE MANNOSYL HYDROLASE"/>
    <property type="match status" value="1"/>
</dbReference>
<reference evidence="7" key="1">
    <citation type="journal article" date="2019" name="Int. J. Syst. Evol. Microbiol.">
        <title>The Global Catalogue of Microorganisms (GCM) 10K type strain sequencing project: providing services to taxonomists for standard genome sequencing and annotation.</title>
        <authorList>
            <consortium name="The Broad Institute Genomics Platform"/>
            <consortium name="The Broad Institute Genome Sequencing Center for Infectious Disease"/>
            <person name="Wu L."/>
            <person name="Ma J."/>
        </authorList>
    </citation>
    <scope>NUCLEOTIDE SEQUENCE [LARGE SCALE GENOMIC DNA]</scope>
    <source>
        <strain evidence="7">CCUG 43114</strain>
    </source>
</reference>
<dbReference type="Pfam" id="PF00293">
    <property type="entry name" value="NUDIX"/>
    <property type="match status" value="1"/>
</dbReference>